<dbReference type="SUPFAM" id="SSF102198">
    <property type="entry name" value="Putative cyclase"/>
    <property type="match status" value="1"/>
</dbReference>
<dbReference type="GO" id="GO:0019441">
    <property type="term" value="P:L-tryptophan catabolic process to kynurenine"/>
    <property type="evidence" value="ECO:0007669"/>
    <property type="project" value="InterPro"/>
</dbReference>
<dbReference type="EMBL" id="BARS01009144">
    <property type="protein sequence ID" value="GAF70434.1"/>
    <property type="molecule type" value="Genomic_DNA"/>
</dbReference>
<name>X0RNP0_9ZZZZ</name>
<gene>
    <name evidence="1" type="ORF">S01H1_17253</name>
</gene>
<accession>X0RNP0</accession>
<dbReference type="AlphaFoldDB" id="X0RNP0"/>
<proteinExistence type="predicted"/>
<dbReference type="Gene3D" id="3.50.30.50">
    <property type="entry name" value="Putative cyclase"/>
    <property type="match status" value="1"/>
</dbReference>
<feature type="non-terminal residue" evidence="1">
    <location>
        <position position="1"/>
    </location>
</feature>
<protein>
    <recommendedName>
        <fullName evidence="2">Cyclase family protein</fullName>
    </recommendedName>
</protein>
<dbReference type="Pfam" id="PF04199">
    <property type="entry name" value="Cyclase"/>
    <property type="match status" value="1"/>
</dbReference>
<dbReference type="InterPro" id="IPR007325">
    <property type="entry name" value="KFase/CYL"/>
</dbReference>
<sequence>GGFWAQEFTHVGQWGTHVDPPAHFHEGLRTVDEIPLEEMILPLVVLDVHREVAANPDHLLSVGDVENWEARNGTVPRGAFVAMRTGWSRRWPDSGAMSNEDEKGVAHYPGWSVEALKLLFEDRNVTAIGHETTDTDPGISTSKGDYRAERYVLGRNHYQVELMTNLDRVPEAGAIIFCTFPKPLNGSGFPARLFAVIP</sequence>
<dbReference type="PANTHER" id="PTHR43564:SF2">
    <property type="entry name" value="BLR6059 PROTEIN"/>
    <property type="match status" value="1"/>
</dbReference>
<comment type="caution">
    <text evidence="1">The sequence shown here is derived from an EMBL/GenBank/DDBJ whole genome shotgun (WGS) entry which is preliminary data.</text>
</comment>
<evidence type="ECO:0000313" key="1">
    <source>
        <dbReference type="EMBL" id="GAF70434.1"/>
    </source>
</evidence>
<organism evidence="1">
    <name type="scientific">marine sediment metagenome</name>
    <dbReference type="NCBI Taxonomy" id="412755"/>
    <lineage>
        <taxon>unclassified sequences</taxon>
        <taxon>metagenomes</taxon>
        <taxon>ecological metagenomes</taxon>
    </lineage>
</organism>
<reference evidence="1" key="1">
    <citation type="journal article" date="2014" name="Front. Microbiol.">
        <title>High frequency of phylogenetically diverse reductive dehalogenase-homologous genes in deep subseafloor sedimentary metagenomes.</title>
        <authorList>
            <person name="Kawai M."/>
            <person name="Futagami T."/>
            <person name="Toyoda A."/>
            <person name="Takaki Y."/>
            <person name="Nishi S."/>
            <person name="Hori S."/>
            <person name="Arai W."/>
            <person name="Tsubouchi T."/>
            <person name="Morono Y."/>
            <person name="Uchiyama I."/>
            <person name="Ito T."/>
            <person name="Fujiyama A."/>
            <person name="Inagaki F."/>
            <person name="Takami H."/>
        </authorList>
    </citation>
    <scope>NUCLEOTIDE SEQUENCE</scope>
    <source>
        <strain evidence="1">Expedition CK06-06</strain>
    </source>
</reference>
<dbReference type="GO" id="GO:0004061">
    <property type="term" value="F:arylformamidase activity"/>
    <property type="evidence" value="ECO:0007669"/>
    <property type="project" value="InterPro"/>
</dbReference>
<dbReference type="PANTHER" id="PTHR43564">
    <property type="entry name" value="KYNURENINE FORMAMIDASE-LIKE PROTEIN"/>
    <property type="match status" value="1"/>
</dbReference>
<dbReference type="InterPro" id="IPR037175">
    <property type="entry name" value="KFase_sf"/>
</dbReference>
<evidence type="ECO:0008006" key="2">
    <source>
        <dbReference type="Google" id="ProtNLM"/>
    </source>
</evidence>